<feature type="transmembrane region" description="Helical" evidence="10">
    <location>
        <begin position="140"/>
        <end position="161"/>
    </location>
</feature>
<keyword evidence="7 10" id="KW-1133">Transmembrane helix</keyword>
<evidence type="ECO:0000256" key="3">
    <source>
        <dbReference type="ARBA" id="ARBA00022106"/>
    </source>
</evidence>
<comment type="similarity">
    <text evidence="2">Belongs to the multi antimicrobial extrusion (MATE) (TC 2.A.66.1) family. MepA subfamily.</text>
</comment>
<feature type="transmembrane region" description="Helical" evidence="10">
    <location>
        <begin position="95"/>
        <end position="128"/>
    </location>
</feature>
<feature type="transmembrane region" description="Helical" evidence="10">
    <location>
        <begin position="197"/>
        <end position="218"/>
    </location>
</feature>
<dbReference type="GO" id="GO:0042910">
    <property type="term" value="F:xenobiotic transmembrane transporter activity"/>
    <property type="evidence" value="ECO:0007669"/>
    <property type="project" value="InterPro"/>
</dbReference>
<dbReference type="NCBIfam" id="TIGR00797">
    <property type="entry name" value="matE"/>
    <property type="match status" value="1"/>
</dbReference>
<keyword evidence="4" id="KW-0813">Transport</keyword>
<evidence type="ECO:0000256" key="2">
    <source>
        <dbReference type="ARBA" id="ARBA00008417"/>
    </source>
</evidence>
<dbReference type="RefSeq" id="WP_073378945.1">
    <property type="nucleotide sequence ID" value="NZ_FQXS01000036.1"/>
</dbReference>
<dbReference type="Pfam" id="PF01554">
    <property type="entry name" value="MatE"/>
    <property type="match status" value="2"/>
</dbReference>
<keyword evidence="6 10" id="KW-0812">Transmembrane</keyword>
<feature type="transmembrane region" description="Helical" evidence="10">
    <location>
        <begin position="396"/>
        <end position="414"/>
    </location>
</feature>
<dbReference type="GO" id="GO:0005886">
    <property type="term" value="C:plasma membrane"/>
    <property type="evidence" value="ECO:0007669"/>
    <property type="project" value="UniProtKB-SubCell"/>
</dbReference>
<evidence type="ECO:0000313" key="11">
    <source>
        <dbReference type="EMBL" id="SHI11075.1"/>
    </source>
</evidence>
<keyword evidence="8 10" id="KW-0472">Membrane</keyword>
<feature type="transmembrane region" description="Helical" evidence="10">
    <location>
        <begin position="20"/>
        <end position="40"/>
    </location>
</feature>
<dbReference type="OrthoDB" id="9805232at2"/>
<evidence type="ECO:0000256" key="5">
    <source>
        <dbReference type="ARBA" id="ARBA00022475"/>
    </source>
</evidence>
<feature type="transmembrane region" description="Helical" evidence="10">
    <location>
        <begin position="364"/>
        <end position="384"/>
    </location>
</feature>
<dbReference type="STRING" id="1121409.SAMN02745124_04006"/>
<evidence type="ECO:0000256" key="10">
    <source>
        <dbReference type="SAM" id="Phobius"/>
    </source>
</evidence>
<dbReference type="GO" id="GO:0015297">
    <property type="term" value="F:antiporter activity"/>
    <property type="evidence" value="ECO:0007669"/>
    <property type="project" value="InterPro"/>
</dbReference>
<dbReference type="GO" id="GO:0046677">
    <property type="term" value="P:response to antibiotic"/>
    <property type="evidence" value="ECO:0007669"/>
    <property type="project" value="UniProtKB-KW"/>
</dbReference>
<dbReference type="Proteomes" id="UP000184139">
    <property type="component" value="Unassembled WGS sequence"/>
</dbReference>
<dbReference type="CDD" id="cd13143">
    <property type="entry name" value="MATE_MepA_like"/>
    <property type="match status" value="1"/>
</dbReference>
<evidence type="ECO:0000256" key="7">
    <source>
        <dbReference type="ARBA" id="ARBA00022989"/>
    </source>
</evidence>
<dbReference type="InterPro" id="IPR048279">
    <property type="entry name" value="MdtK-like"/>
</dbReference>
<name>A0A1M5YGB2_9BACT</name>
<dbReference type="PANTHER" id="PTHR43823:SF3">
    <property type="entry name" value="MULTIDRUG EXPORT PROTEIN MEPA"/>
    <property type="match status" value="1"/>
</dbReference>
<keyword evidence="9" id="KW-0046">Antibiotic resistance</keyword>
<evidence type="ECO:0000256" key="9">
    <source>
        <dbReference type="ARBA" id="ARBA00023251"/>
    </source>
</evidence>
<accession>A0A1M5YGB2</accession>
<comment type="subcellular location">
    <subcellularLocation>
        <location evidence="1">Cell membrane</location>
        <topology evidence="1">Multi-pass membrane protein</topology>
    </subcellularLocation>
</comment>
<evidence type="ECO:0000256" key="1">
    <source>
        <dbReference type="ARBA" id="ARBA00004651"/>
    </source>
</evidence>
<evidence type="ECO:0000313" key="12">
    <source>
        <dbReference type="Proteomes" id="UP000184139"/>
    </source>
</evidence>
<feature type="transmembrane region" description="Helical" evidence="10">
    <location>
        <begin position="420"/>
        <end position="439"/>
    </location>
</feature>
<organism evidence="11 12">
    <name type="scientific">Desulfofustis glycolicus DSM 9705</name>
    <dbReference type="NCBI Taxonomy" id="1121409"/>
    <lineage>
        <taxon>Bacteria</taxon>
        <taxon>Pseudomonadati</taxon>
        <taxon>Thermodesulfobacteriota</taxon>
        <taxon>Desulfobulbia</taxon>
        <taxon>Desulfobulbales</taxon>
        <taxon>Desulfocapsaceae</taxon>
        <taxon>Desulfofustis</taxon>
    </lineage>
</organism>
<protein>
    <recommendedName>
        <fullName evidence="3">Multidrug export protein MepA</fullName>
    </recommendedName>
</protein>
<feature type="transmembrane region" description="Helical" evidence="10">
    <location>
        <begin position="274"/>
        <end position="295"/>
    </location>
</feature>
<dbReference type="PANTHER" id="PTHR43823">
    <property type="entry name" value="SPORULATION PROTEIN YKVU"/>
    <property type="match status" value="1"/>
</dbReference>
<dbReference type="InterPro" id="IPR051327">
    <property type="entry name" value="MATE_MepA_subfamily"/>
</dbReference>
<gene>
    <name evidence="11" type="ORF">SAMN02745124_04006</name>
</gene>
<feature type="transmembrane region" description="Helical" evidence="10">
    <location>
        <begin position="168"/>
        <end position="191"/>
    </location>
</feature>
<feature type="transmembrane region" description="Helical" evidence="10">
    <location>
        <begin position="52"/>
        <end position="74"/>
    </location>
</feature>
<feature type="transmembrane region" description="Helical" evidence="10">
    <location>
        <begin position="322"/>
        <end position="344"/>
    </location>
</feature>
<dbReference type="InterPro" id="IPR045070">
    <property type="entry name" value="MATE_MepA-like"/>
</dbReference>
<dbReference type="PIRSF" id="PIRSF006603">
    <property type="entry name" value="DinF"/>
    <property type="match status" value="1"/>
</dbReference>
<dbReference type="EMBL" id="FQXS01000036">
    <property type="protein sequence ID" value="SHI11075.1"/>
    <property type="molecule type" value="Genomic_DNA"/>
</dbReference>
<dbReference type="AlphaFoldDB" id="A0A1M5YGB2"/>
<keyword evidence="12" id="KW-1185">Reference proteome</keyword>
<proteinExistence type="inferred from homology"/>
<dbReference type="InterPro" id="IPR002528">
    <property type="entry name" value="MATE_fam"/>
</dbReference>
<feature type="transmembrane region" description="Helical" evidence="10">
    <location>
        <begin position="230"/>
        <end position="254"/>
    </location>
</feature>
<reference evidence="11 12" key="1">
    <citation type="submission" date="2016-11" db="EMBL/GenBank/DDBJ databases">
        <authorList>
            <person name="Jaros S."/>
            <person name="Januszkiewicz K."/>
            <person name="Wedrychowicz H."/>
        </authorList>
    </citation>
    <scope>NUCLEOTIDE SEQUENCE [LARGE SCALE GENOMIC DNA]</scope>
    <source>
        <strain evidence="11 12">DSM 9705</strain>
    </source>
</reference>
<evidence type="ECO:0000256" key="6">
    <source>
        <dbReference type="ARBA" id="ARBA00022692"/>
    </source>
</evidence>
<evidence type="ECO:0000256" key="8">
    <source>
        <dbReference type="ARBA" id="ARBA00023136"/>
    </source>
</evidence>
<keyword evidence="5" id="KW-1003">Cell membrane</keyword>
<evidence type="ECO:0000256" key="4">
    <source>
        <dbReference type="ARBA" id="ARBA00022448"/>
    </source>
</evidence>
<sequence>MTSNDQKLQMMRDEKIPKVLLKMGIPIMIGMLVNALFNVVDAYFVGGLGTSQIGAVSIVFPIVQIVMGLGMAFGSGAGSYTARLLGKGDTEKANITASTALFSSLIVGVISISIAMCFLDNILVALGATETILPYAREYSVIYITGSILCIFNVAMNNIILAEGRSKLTMISMLIGGGLNVILDPIFIFTLNLGIRGAAIATVISQAVTTCLYLWFILSKKGYLRFSPRLFVFDFAIYGEVFKIGIPVLVFQLLASASMGFSNTAASVYGDSAVAAVGVVTRIMAIGTYVVFGFVKGFQPVAGYNFGAKNYNRMDEATKVSLRWATIFCAVAALLMIFIPKQIVSPFSKNDLVLIDIGVRALRANGIIFALFGFQMVYMSLFLAMGREKEGGFLSISRQGLFFIPSILILPFMFGLEGVIWAQPVADFFSVIFTAVLALRLHKQNRVLLFAKKV</sequence>